<organism evidence="1 2">
    <name type="scientific">Paramuricea clavata</name>
    <name type="common">Red gorgonian</name>
    <name type="synonym">Violescent sea-whip</name>
    <dbReference type="NCBI Taxonomy" id="317549"/>
    <lineage>
        <taxon>Eukaryota</taxon>
        <taxon>Metazoa</taxon>
        <taxon>Cnidaria</taxon>
        <taxon>Anthozoa</taxon>
        <taxon>Octocorallia</taxon>
        <taxon>Malacalcyonacea</taxon>
        <taxon>Plexauridae</taxon>
        <taxon>Paramuricea</taxon>
    </lineage>
</organism>
<comment type="caution">
    <text evidence="1">The sequence shown here is derived from an EMBL/GenBank/DDBJ whole genome shotgun (WGS) entry which is preliminary data.</text>
</comment>
<protein>
    <submittedName>
        <fullName evidence="1">Uncharacterized protein</fullName>
    </submittedName>
</protein>
<dbReference type="Proteomes" id="UP001152795">
    <property type="component" value="Unassembled WGS sequence"/>
</dbReference>
<keyword evidence="2" id="KW-1185">Reference proteome</keyword>
<evidence type="ECO:0000313" key="1">
    <source>
        <dbReference type="EMBL" id="CAB3990427.1"/>
    </source>
</evidence>
<dbReference type="OrthoDB" id="5959030at2759"/>
<gene>
    <name evidence="1" type="ORF">PACLA_8A005712</name>
</gene>
<dbReference type="EMBL" id="CACRXK020001656">
    <property type="protein sequence ID" value="CAB3990427.1"/>
    <property type="molecule type" value="Genomic_DNA"/>
</dbReference>
<dbReference type="AlphaFoldDB" id="A0A6S7GY74"/>
<name>A0A6S7GY74_PARCT</name>
<proteinExistence type="predicted"/>
<sequence length="605" mass="68545">MSYYPTTMGPKLSESSRLLPPTADAYADVKFKDLYPGKIFYKKQYRYNNMTRQLVVNDENRWINMEATTINCQLYRIYGWVKREQTAALKKKDKNGEVAIRNQDTGEILNLIKDKDTPTPIQNGFLQPFSVDLHNIYKGNDAEGIPGTPVFELSRADKERKLNIFQLVVQMEFIDGSFSQKFTSPVFNLRTLDPPKGKVLPGGKRPRVSETASPGGSVDSGTFDDGRQQKILVDMLDAKTAEVDKVVVKNLQVNGILNVNTTGADLAYHLTLKEPEKYGDLQEGDIVGFYKDEESGETYIQRLRSNNIHNALHTGVVSRSHWLAGHKPLNPATKTDTICVIGIVNVKVVGSIENGERIYASTDRPGKAIPQSHMPVGSFLRKKHALLGMALETKKSKTLDDVHLVKCFVCIVLDVSRKELLEEIEDLYQVNEERTAEQIKIASKKTWRRLKGCALSTLIIIGVIIFILYQWLVPGSMFQYWLCRQGSIPDHHLYYTYVDTNNGRHFQVHGIEFTWQGLQDKVGFKFLRDTLETKWLVHYYLNVDRCAYYWEDGAAGNNIGGRKYIGGSRILSAVKRCTIVDEMIDGNDVWTIVKNQSNVSCIPMP</sequence>
<reference evidence="1" key="1">
    <citation type="submission" date="2020-04" db="EMBL/GenBank/DDBJ databases">
        <authorList>
            <person name="Alioto T."/>
            <person name="Alioto T."/>
            <person name="Gomez Garrido J."/>
        </authorList>
    </citation>
    <scope>NUCLEOTIDE SEQUENCE</scope>
    <source>
        <strain evidence="1">A484AB</strain>
    </source>
</reference>
<accession>A0A6S7GY74</accession>
<evidence type="ECO:0000313" key="2">
    <source>
        <dbReference type="Proteomes" id="UP001152795"/>
    </source>
</evidence>